<dbReference type="PROSITE" id="PS50006">
    <property type="entry name" value="FHA_DOMAIN"/>
    <property type="match status" value="1"/>
</dbReference>
<evidence type="ECO:0000313" key="3">
    <source>
        <dbReference type="EMBL" id="TDT63721.1"/>
    </source>
</evidence>
<gene>
    <name evidence="3" type="ORF">EDD71_101148</name>
</gene>
<dbReference type="EMBL" id="SOAZ01000001">
    <property type="protein sequence ID" value="TDT63721.1"/>
    <property type="molecule type" value="Genomic_DNA"/>
</dbReference>
<dbReference type="SMART" id="SM00240">
    <property type="entry name" value="FHA"/>
    <property type="match status" value="1"/>
</dbReference>
<proteinExistence type="predicted"/>
<evidence type="ECO:0000313" key="4">
    <source>
        <dbReference type="Proteomes" id="UP000295325"/>
    </source>
</evidence>
<dbReference type="RefSeq" id="WP_133626838.1">
    <property type="nucleotide sequence ID" value="NZ_SOAZ01000001.1"/>
</dbReference>
<protein>
    <submittedName>
        <fullName evidence="3">FHA domain-containing protein</fullName>
    </submittedName>
</protein>
<keyword evidence="1" id="KW-0812">Transmembrane</keyword>
<dbReference type="Proteomes" id="UP000295325">
    <property type="component" value="Unassembled WGS sequence"/>
</dbReference>
<keyword evidence="1" id="KW-0472">Membrane</keyword>
<feature type="domain" description="FHA" evidence="2">
    <location>
        <begin position="69"/>
        <end position="118"/>
    </location>
</feature>
<dbReference type="PANTHER" id="PTHR23308">
    <property type="entry name" value="NUCLEAR INHIBITOR OF PROTEIN PHOSPHATASE-1"/>
    <property type="match status" value="1"/>
</dbReference>
<dbReference type="AlphaFoldDB" id="A0A4R7KVZ2"/>
<accession>A0A4R7KVZ2</accession>
<dbReference type="OrthoDB" id="9816434at2"/>
<keyword evidence="1" id="KW-1133">Transmembrane helix</keyword>
<dbReference type="SUPFAM" id="SSF49879">
    <property type="entry name" value="SMAD/FHA domain"/>
    <property type="match status" value="1"/>
</dbReference>
<dbReference type="Gene3D" id="2.60.200.20">
    <property type="match status" value="1"/>
</dbReference>
<sequence>MSAGLILRYVIIAIIYIILFRIVRIMYLDLKGIRSDDERKDITYALEVIDVPGSIGIARGSLYPVHKLTSIGRKADNSITLNDPYVSSYHAQIYIENDGLFIKDLNSTNGTIKNGIRIKGVERLQSGDVIEIGRTSFKVVE</sequence>
<name>A0A4R7KVZ2_9CLOT</name>
<dbReference type="InterPro" id="IPR000253">
    <property type="entry name" value="FHA_dom"/>
</dbReference>
<organism evidence="3 4">
    <name type="scientific">Fonticella tunisiensis</name>
    <dbReference type="NCBI Taxonomy" id="1096341"/>
    <lineage>
        <taxon>Bacteria</taxon>
        <taxon>Bacillati</taxon>
        <taxon>Bacillota</taxon>
        <taxon>Clostridia</taxon>
        <taxon>Eubacteriales</taxon>
        <taxon>Clostridiaceae</taxon>
        <taxon>Fonticella</taxon>
    </lineage>
</organism>
<dbReference type="InterPro" id="IPR008984">
    <property type="entry name" value="SMAD_FHA_dom_sf"/>
</dbReference>
<dbReference type="Pfam" id="PF00498">
    <property type="entry name" value="FHA"/>
    <property type="match status" value="1"/>
</dbReference>
<dbReference type="CDD" id="cd00060">
    <property type="entry name" value="FHA"/>
    <property type="match status" value="1"/>
</dbReference>
<comment type="caution">
    <text evidence="3">The sequence shown here is derived from an EMBL/GenBank/DDBJ whole genome shotgun (WGS) entry which is preliminary data.</text>
</comment>
<reference evidence="3 4" key="1">
    <citation type="submission" date="2019-03" db="EMBL/GenBank/DDBJ databases">
        <title>Genomic Encyclopedia of Type Strains, Phase IV (KMG-IV): sequencing the most valuable type-strain genomes for metagenomic binning, comparative biology and taxonomic classification.</title>
        <authorList>
            <person name="Goeker M."/>
        </authorList>
    </citation>
    <scope>NUCLEOTIDE SEQUENCE [LARGE SCALE GENOMIC DNA]</scope>
    <source>
        <strain evidence="3 4">DSM 24455</strain>
    </source>
</reference>
<evidence type="ECO:0000259" key="2">
    <source>
        <dbReference type="PROSITE" id="PS50006"/>
    </source>
</evidence>
<evidence type="ECO:0000256" key="1">
    <source>
        <dbReference type="SAM" id="Phobius"/>
    </source>
</evidence>
<keyword evidence="4" id="KW-1185">Reference proteome</keyword>
<feature type="transmembrane region" description="Helical" evidence="1">
    <location>
        <begin position="6"/>
        <end position="27"/>
    </location>
</feature>
<dbReference type="InterPro" id="IPR050923">
    <property type="entry name" value="Cell_Proc_Reg/RNA_Proc"/>
</dbReference>